<proteinExistence type="predicted"/>
<feature type="compositionally biased region" description="Polar residues" evidence="1">
    <location>
        <begin position="951"/>
        <end position="960"/>
    </location>
</feature>
<feature type="compositionally biased region" description="Basic and acidic residues" evidence="1">
    <location>
        <begin position="1062"/>
        <end position="1073"/>
    </location>
</feature>
<feature type="compositionally biased region" description="Basic and acidic residues" evidence="1">
    <location>
        <begin position="600"/>
        <end position="614"/>
    </location>
</feature>
<protein>
    <submittedName>
        <fullName evidence="3">Sterile alpha motif homology containing protein</fullName>
    </submittedName>
</protein>
<feature type="compositionally biased region" description="Basic and acidic residues" evidence="1">
    <location>
        <begin position="217"/>
        <end position="227"/>
    </location>
</feature>
<feature type="region of interest" description="Disordered" evidence="1">
    <location>
        <begin position="1515"/>
        <end position="1536"/>
    </location>
</feature>
<feature type="compositionally biased region" description="Polar residues" evidence="1">
    <location>
        <begin position="1164"/>
        <end position="1173"/>
    </location>
</feature>
<dbReference type="InterPro" id="IPR013761">
    <property type="entry name" value="SAM/pointed_sf"/>
</dbReference>
<feature type="region of interest" description="Disordered" evidence="1">
    <location>
        <begin position="771"/>
        <end position="800"/>
    </location>
</feature>
<evidence type="ECO:0000313" key="3">
    <source>
        <dbReference type="EMBL" id="ERE65877.1"/>
    </source>
</evidence>
<dbReference type="EMBL" id="KE683028">
    <property type="protein sequence ID" value="ERE65877.1"/>
    <property type="molecule type" value="Genomic_DNA"/>
</dbReference>
<gene>
    <name evidence="3" type="ORF">H671_xg19869</name>
</gene>
<feature type="compositionally biased region" description="Polar residues" evidence="1">
    <location>
        <begin position="1098"/>
        <end position="1127"/>
    </location>
</feature>
<feature type="region of interest" description="Disordered" evidence="1">
    <location>
        <begin position="477"/>
        <end position="497"/>
    </location>
</feature>
<feature type="compositionally biased region" description="Low complexity" evidence="1">
    <location>
        <begin position="1174"/>
        <end position="1183"/>
    </location>
</feature>
<dbReference type="SUPFAM" id="SSF47769">
    <property type="entry name" value="SAM/Pointed domain"/>
    <property type="match status" value="1"/>
</dbReference>
<feature type="region of interest" description="Disordered" evidence="1">
    <location>
        <begin position="200"/>
        <end position="229"/>
    </location>
</feature>
<evidence type="ECO:0000256" key="1">
    <source>
        <dbReference type="SAM" id="MobiDB-lite"/>
    </source>
</evidence>
<feature type="compositionally biased region" description="Low complexity" evidence="1">
    <location>
        <begin position="774"/>
        <end position="789"/>
    </location>
</feature>
<feature type="region of interest" description="Disordered" evidence="1">
    <location>
        <begin position="572"/>
        <end position="658"/>
    </location>
</feature>
<dbReference type="SMART" id="SM00454">
    <property type="entry name" value="SAM"/>
    <property type="match status" value="1"/>
</dbReference>
<dbReference type="PANTHER" id="PTHR12844:SF17">
    <property type="entry name" value="CONNECTOR ENHANCER OF KINASE SUPPRESSOR OF RAS 3"/>
    <property type="match status" value="1"/>
</dbReference>
<reference evidence="4" key="1">
    <citation type="journal article" date="2013" name="Nat. Biotechnol.">
        <title>Chinese hamster genome sequenced from sorted chromosomes.</title>
        <authorList>
            <person name="Brinkrolf K."/>
            <person name="Rupp O."/>
            <person name="Laux H."/>
            <person name="Kollin F."/>
            <person name="Ernst W."/>
            <person name="Linke B."/>
            <person name="Kofler R."/>
            <person name="Romand S."/>
            <person name="Hesse F."/>
            <person name="Budach W.E."/>
            <person name="Galosy S."/>
            <person name="Muller D."/>
            <person name="Noll T."/>
            <person name="Wienberg J."/>
            <person name="Jostock T."/>
            <person name="Leonard M."/>
            <person name="Grillari J."/>
            <person name="Tauch A."/>
            <person name="Goesmann A."/>
            <person name="Helk B."/>
            <person name="Mott J.E."/>
            <person name="Puhler A."/>
            <person name="Borth N."/>
        </authorList>
    </citation>
    <scope>NUCLEOTIDE SEQUENCE [LARGE SCALE GENOMIC DNA]</scope>
    <source>
        <strain evidence="4">17A/GY</strain>
    </source>
</reference>
<dbReference type="Gene3D" id="1.10.150.50">
    <property type="entry name" value="Transcription Factor, Ets-1"/>
    <property type="match status" value="1"/>
</dbReference>
<feature type="region of interest" description="Disordered" evidence="1">
    <location>
        <begin position="428"/>
        <end position="453"/>
    </location>
</feature>
<feature type="region of interest" description="Disordered" evidence="1">
    <location>
        <begin position="1644"/>
        <end position="1668"/>
    </location>
</feature>
<feature type="compositionally biased region" description="Basic and acidic residues" evidence="1">
    <location>
        <begin position="1012"/>
        <end position="1033"/>
    </location>
</feature>
<feature type="compositionally biased region" description="Basic and acidic residues" evidence="1">
    <location>
        <begin position="348"/>
        <end position="376"/>
    </location>
</feature>
<evidence type="ECO:0000259" key="2">
    <source>
        <dbReference type="PROSITE" id="PS50105"/>
    </source>
</evidence>
<feature type="compositionally biased region" description="Basic and acidic residues" evidence="1">
    <location>
        <begin position="621"/>
        <end position="650"/>
    </location>
</feature>
<feature type="region of interest" description="Disordered" evidence="1">
    <location>
        <begin position="1098"/>
        <end position="1129"/>
    </location>
</feature>
<name>A0A061HZC3_CRIGR</name>
<organism evidence="3 4">
    <name type="scientific">Cricetulus griseus</name>
    <name type="common">Chinese hamster</name>
    <name type="synonym">Cricetulus barabensis griseus</name>
    <dbReference type="NCBI Taxonomy" id="10029"/>
    <lineage>
        <taxon>Eukaryota</taxon>
        <taxon>Metazoa</taxon>
        <taxon>Chordata</taxon>
        <taxon>Craniata</taxon>
        <taxon>Vertebrata</taxon>
        <taxon>Euteleostomi</taxon>
        <taxon>Mammalia</taxon>
        <taxon>Eutheria</taxon>
        <taxon>Euarchontoglires</taxon>
        <taxon>Glires</taxon>
        <taxon>Rodentia</taxon>
        <taxon>Myomorpha</taxon>
        <taxon>Muroidea</taxon>
        <taxon>Cricetidae</taxon>
        <taxon>Cricetinae</taxon>
        <taxon>Cricetulus</taxon>
    </lineage>
</organism>
<dbReference type="InterPro" id="IPR001660">
    <property type="entry name" value="SAM"/>
</dbReference>
<feature type="compositionally biased region" description="Basic and acidic residues" evidence="1">
    <location>
        <begin position="961"/>
        <end position="973"/>
    </location>
</feature>
<feature type="region of interest" description="Disordered" evidence="1">
    <location>
        <begin position="1164"/>
        <end position="1186"/>
    </location>
</feature>
<feature type="region of interest" description="Disordered" evidence="1">
    <location>
        <begin position="346"/>
        <end position="376"/>
    </location>
</feature>
<dbReference type="PANTHER" id="PTHR12844">
    <property type="entry name" value="CONNECTOR ENCHANCER OF KINASE SUPPRESSOR OF RAS"/>
    <property type="match status" value="1"/>
</dbReference>
<feature type="region of interest" description="Disordered" evidence="1">
    <location>
        <begin position="830"/>
        <end position="850"/>
    </location>
</feature>
<dbReference type="InterPro" id="IPR051566">
    <property type="entry name" value="CNKSR"/>
</dbReference>
<accession>A0A061HZC3</accession>
<feature type="region of interest" description="Disordered" evidence="1">
    <location>
        <begin position="948"/>
        <end position="1084"/>
    </location>
</feature>
<dbReference type="Pfam" id="PF00536">
    <property type="entry name" value="SAM_1"/>
    <property type="match status" value="1"/>
</dbReference>
<dbReference type="PROSITE" id="PS50105">
    <property type="entry name" value="SAM_DOMAIN"/>
    <property type="match status" value="1"/>
</dbReference>
<dbReference type="Proteomes" id="UP000030759">
    <property type="component" value="Unassembled WGS sequence"/>
</dbReference>
<feature type="domain" description="SAM" evidence="2">
    <location>
        <begin position="13"/>
        <end position="78"/>
    </location>
</feature>
<feature type="compositionally biased region" description="Basic and acidic residues" evidence="1">
    <location>
        <begin position="575"/>
        <end position="593"/>
    </location>
</feature>
<feature type="compositionally biased region" description="Basic and acidic residues" evidence="1">
    <location>
        <begin position="1526"/>
        <end position="1536"/>
    </location>
</feature>
<feature type="compositionally biased region" description="Low complexity" evidence="1">
    <location>
        <begin position="486"/>
        <end position="496"/>
    </location>
</feature>
<feature type="compositionally biased region" description="Polar residues" evidence="1">
    <location>
        <begin position="1034"/>
        <end position="1061"/>
    </location>
</feature>
<sequence>MFRYFQGDPVETSSPTEVRMWVEELDYSFLSYGEIFERAEINGEKLLNITRNQLIELSIVRTDHQDILLKAIDRIRQKGKVEENAMSKENQVILSHEDESDIIDVCKGVNKMCQYIISLPPDFPNPEIQVPRSLLREQRPPRVQVPITTEPKTMSSSVKPKADFSLLIQHLSMPITTTVLSSGPSIQYTSFPYQGVSESYSSSQRVDTPSDEGAVTLEHDKGSKSETEISDTNASEILGGSFYYKTFQDLTIIESDTPLIDSGSERCMINSDSDRGVVSDFELEQSSDSEKSLRDSDSRKHLLKAENDQMESVSVEDLSKTGQQLVRIEQCQVESRSLKHWVPSGSEKFLEDSDSERDSDSDNERKKREKRQMASDSIKRLMASEKTVMETENFWTIPDSESYAVESGTEKGRVSVSKLHLIQVEKTEKRRSKRYMEDSESATSETDSDSERHELASAAVKCFMDIKTAINKLPKHSWSERRTVNSDSESPVMSSDSAKHMKKAEICKSSCNLERLKVAHKSESLQEWLDAKRKQLDSGHSGHWDSSGKYQFRSIVPQDSFGKCQGDLQTFQSITEKDQVDSSSEKYQKKPGNESDQNEPESKRYPIKREKGFDNKGFQVAKEREHLLETDRYDSQKEAHRLGARRKENRPPGFWRPVILTPKLGQEKKTEEHKSLQQKDNRFCRIQLTRYKSEDKTVRFKEASSSLSDKQLSPEKIKEKYSYGFSPDSDTFTDEKFHRKASRKISVYKRHCKEYRYARGCESFKYQISPIPPSSESSTSNVSSRVGSPNSKSLKSATRQKTRRSITFDLDVETQRCARCFMEISDSSFHKCPTNSDDSDSDSPLHGQISLDSKYSLRSKTVRHFKTSRNNPLSRSLDPKHRVGNRCSLHREDFRYSVDSTSYIHCERCSALQNLKGSVDTHTTPMKSEQIMGQHSTYGYIMSTPERVSESGLSAQPQNKDNPDDSARNIKDEADVEEELLSKDETDQEYETNTEDETDAEDETDTEDEDNNKDKKDPKDKSDPDGSDPKDGNSENNTDSNTGSDPSGASGPTSGPDSSNDGDSKNVTDHNNESDPAMENASNSDVNLEYSTDLDNASDLSEDFNQQNNVDTKGSTNPNSASGNKNRTVMDYISGSNNVVAIARNDTGQGNNIFSENIRPISNSLDFTQSENDPNNNPSPSNSHGLLKDLESIYNTKLSNVSSHDVVNPNHIVYPNYGTEPTSTAIHKNTATLKYYSDLNGVTGFTYEVRSSFLVNPNYFGRKKYTIRPSFARSIINANDTSSITSYTSTISYQFTSGEKNAPENKYFPGFSHFNCFNIIIKNIQNAHNSPSTSNINIPYDAEVKASSISSIFKIVYGTVSDFIADTNCTSYPDFLITSEFYDPLELGRAYIIFDNQNVGAQFQNSTGYTYPDISKYATGSVDALDAKESGFLKDFSRVQNPIGIKDPSSFKILSNQNIPLSSFDVIVEAELPDLVKFAISSGAVNQLFKFLDNSASGGEGRSLAASMREIAKRYSEAPARGPASRPERGRPVRLERGYAENPATVLSVRPAQGRATIPARGYSMSPARGYTERCGRERAQSLARGYNERQARARTVSPFRMRPVSSAQGSALQQARRLPMRNEEEFLLGAAVGLTVKSAEGYDEETYRPTRQSSQFTFDDDQNESGSSLIMDTKADGFIYLPEFRIYLAPHCRREHSFPDFSNK</sequence>
<feature type="compositionally biased region" description="Acidic residues" evidence="1">
    <location>
        <begin position="986"/>
        <end position="1011"/>
    </location>
</feature>
<evidence type="ECO:0000313" key="4">
    <source>
        <dbReference type="Proteomes" id="UP000030759"/>
    </source>
</evidence>